<reference evidence="1" key="1">
    <citation type="submission" date="2015-07" db="EMBL/GenBank/DDBJ databases">
        <title>Adaptation to a free-living lifestyle via gene acquisitions in the diplomonad Trepomonas sp. PC1.</title>
        <authorList>
            <person name="Xu F."/>
            <person name="Jerlstrom-Hultqvist J."/>
            <person name="Kolisko M."/>
            <person name="Simpson A.G.B."/>
            <person name="Roger A.J."/>
            <person name="Svard S.G."/>
            <person name="Andersson J.O."/>
        </authorList>
    </citation>
    <scope>NUCLEOTIDE SEQUENCE</scope>
    <source>
        <strain evidence="1">PC1</strain>
    </source>
</reference>
<name>A0A146KCI8_9EUKA</name>
<sequence>LTSMLNKNQSREQKRQNYVQQITTPISFVRADYKKFAIEQELLFNQIHVDSKRGMWALLKNYQLIPYLQTFVPDAVQNEDEASFVRFHQRYLELFVLDIMCNLNYQGYFQGLNQILAPLYFIFIKTEFLQPNEKFEEFKRTHRKDLLDYESISEGIDEIVTDYDQLLQVGLHYVKFCAQPLLNNDIKQLTQYIQITFDPLLRYMDSRIYQRIVNDENLLALAPTLLMGAMLSHMQYHSNLLETQLQLLDVSIQGDYIFMMYLCTAFFALSVRYCNKDMFHDDLTTLQIKPNTEEFTQHVEYDDVMSRVMHSMDKGEKVLENFIPNVISFAQTAFVVQQVAELVDGVRMNFIKEELNVKKKVKKLQNFDNQQAKLIEMFIKKSDKPWKQWVQNIENFEYWLSVLSSSIEYCRINQIKGIQLDFKKAMNEFMTDFAQKTKIAMQKTKELSIIGFQATKEFSKDALAATKVGFKKLSGKIDQLSGKFSVFVQQMKDKEKLPQAQTVVQQPQQEIKSS</sequence>
<evidence type="ECO:0000313" key="1">
    <source>
        <dbReference type="EMBL" id="JAP93171.1"/>
    </source>
</evidence>
<protein>
    <recommendedName>
        <fullName evidence="2">Rab-GTPase-TBC domain-containing protein</fullName>
    </recommendedName>
</protein>
<feature type="non-terminal residue" evidence="1">
    <location>
        <position position="1"/>
    </location>
</feature>
<evidence type="ECO:0008006" key="2">
    <source>
        <dbReference type="Google" id="ProtNLM"/>
    </source>
</evidence>
<gene>
    <name evidence="1" type="ORF">TPC1_14644</name>
</gene>
<accession>A0A146KCI8</accession>
<dbReference type="AlphaFoldDB" id="A0A146KCI8"/>
<organism evidence="1">
    <name type="scientific">Trepomonas sp. PC1</name>
    <dbReference type="NCBI Taxonomy" id="1076344"/>
    <lineage>
        <taxon>Eukaryota</taxon>
        <taxon>Metamonada</taxon>
        <taxon>Diplomonadida</taxon>
        <taxon>Hexamitidae</taxon>
        <taxon>Hexamitinae</taxon>
        <taxon>Trepomonas</taxon>
    </lineage>
</organism>
<proteinExistence type="predicted"/>
<feature type="non-terminal residue" evidence="1">
    <location>
        <position position="514"/>
    </location>
</feature>
<dbReference type="EMBL" id="GDID01003435">
    <property type="protein sequence ID" value="JAP93171.1"/>
    <property type="molecule type" value="Transcribed_RNA"/>
</dbReference>